<keyword evidence="1" id="KW-1133">Transmembrane helix</keyword>
<feature type="transmembrane region" description="Helical" evidence="1">
    <location>
        <begin position="115"/>
        <end position="134"/>
    </location>
</feature>
<name>A0A934HYC4_9CORY</name>
<feature type="transmembrane region" description="Helical" evidence="1">
    <location>
        <begin position="172"/>
        <end position="191"/>
    </location>
</feature>
<feature type="transmembrane region" description="Helical" evidence="1">
    <location>
        <begin position="141"/>
        <end position="160"/>
    </location>
</feature>
<keyword evidence="1" id="KW-0472">Membrane</keyword>
<feature type="transmembrane region" description="Helical" evidence="1">
    <location>
        <begin position="300"/>
        <end position="319"/>
    </location>
</feature>
<keyword evidence="1" id="KW-0812">Transmembrane</keyword>
<evidence type="ECO:0000313" key="3">
    <source>
        <dbReference type="Proteomes" id="UP000645966"/>
    </source>
</evidence>
<evidence type="ECO:0000256" key="1">
    <source>
        <dbReference type="SAM" id="Phobius"/>
    </source>
</evidence>
<feature type="transmembrane region" description="Helical" evidence="1">
    <location>
        <begin position="90"/>
        <end position="109"/>
    </location>
</feature>
<evidence type="ECO:0000313" key="2">
    <source>
        <dbReference type="EMBL" id="MBI8988857.1"/>
    </source>
</evidence>
<protein>
    <submittedName>
        <fullName evidence="2">Uncharacterized protein</fullName>
    </submittedName>
</protein>
<dbReference type="AlphaFoldDB" id="A0A934HYC4"/>
<sequence length="332" mass="35685">MRDDLTAEQSDWIAGYRFHLVVSGRLDRDALARETDTMRNALISAAVDPDDEAWSTPREAARETVATYPYAPETAALTWRNLLSGVAMQAGLLVLFASLWLFTVGWTFTLSTKTIVLSTGFVVSLTALHLAILSHGSGRTIGFWTGALGAVAGVIGTGVMTASTDSVPVIDVPSAVFPAVGLGLVALSWWITPDDGVLPDHERDTCDDPVQWVSRYGALLHSNYGYSPSRARQEARQLADHSLSRGKTPQEEFGSPAIAAARTGGEARSLRSRSRWRLLQYALVTLVAVSVMRSGETFPIVMGVILFAGLALTVPKLWVDAGLPTLRGSDDG</sequence>
<keyword evidence="3" id="KW-1185">Reference proteome</keyword>
<proteinExistence type="predicted"/>
<dbReference type="Proteomes" id="UP000645966">
    <property type="component" value="Unassembled WGS sequence"/>
</dbReference>
<comment type="caution">
    <text evidence="2">The sequence shown here is derived from an EMBL/GenBank/DDBJ whole genome shotgun (WGS) entry which is preliminary data.</text>
</comment>
<gene>
    <name evidence="2" type="ORF">JDV75_03665</name>
</gene>
<reference evidence="2" key="1">
    <citation type="submission" date="2020-12" db="EMBL/GenBank/DDBJ databases">
        <title>Genome public.</title>
        <authorList>
            <person name="Sun Q."/>
        </authorList>
    </citation>
    <scope>NUCLEOTIDE SEQUENCE</scope>
    <source>
        <strain evidence="2">CCM 8863</strain>
    </source>
</reference>
<organism evidence="2 3">
    <name type="scientific">Corynebacterium meridianum</name>
    <dbReference type="NCBI Taxonomy" id="2765363"/>
    <lineage>
        <taxon>Bacteria</taxon>
        <taxon>Bacillati</taxon>
        <taxon>Actinomycetota</taxon>
        <taxon>Actinomycetes</taxon>
        <taxon>Mycobacteriales</taxon>
        <taxon>Corynebacteriaceae</taxon>
        <taxon>Corynebacterium</taxon>
    </lineage>
</organism>
<accession>A0A934HYC4</accession>
<dbReference type="EMBL" id="JAEIOS010000011">
    <property type="protein sequence ID" value="MBI8988857.1"/>
    <property type="molecule type" value="Genomic_DNA"/>
</dbReference>
<dbReference type="RefSeq" id="WP_198737900.1">
    <property type="nucleotide sequence ID" value="NZ_JAEIOS010000011.1"/>
</dbReference>